<evidence type="ECO:0000256" key="4">
    <source>
        <dbReference type="ARBA" id="ARBA00022490"/>
    </source>
</evidence>
<feature type="domain" description="HPr" evidence="6">
    <location>
        <begin position="1"/>
        <end position="86"/>
    </location>
</feature>
<dbReference type="NCBIfam" id="TIGR01003">
    <property type="entry name" value="PTS_HPr_family"/>
    <property type="match status" value="1"/>
</dbReference>
<dbReference type="PANTHER" id="PTHR33705">
    <property type="entry name" value="PHOSPHOCARRIER PROTEIN HPR"/>
    <property type="match status" value="1"/>
</dbReference>
<sequence>MFQKEIVINNKTGLHARPATLLVELSSKFESEIVLRKDGEDFYGKSIISILSGGIYKGTKIQLKVTGPDEAKAGPQVAHFLETLTD</sequence>
<protein>
    <recommendedName>
        <fullName evidence="3">Phosphocarrier protein HPr</fullName>
    </recommendedName>
</protein>
<dbReference type="InterPro" id="IPR035895">
    <property type="entry name" value="HPr-like_sf"/>
</dbReference>
<dbReference type="CDD" id="cd00367">
    <property type="entry name" value="PTS-HPr_like"/>
    <property type="match status" value="1"/>
</dbReference>
<dbReference type="InterPro" id="IPR050399">
    <property type="entry name" value="HPr"/>
</dbReference>
<dbReference type="EMBL" id="JAGFNZ010000002">
    <property type="protein sequence ID" value="MBW7572678.1"/>
    <property type="molecule type" value="Genomic_DNA"/>
</dbReference>
<evidence type="ECO:0000313" key="8">
    <source>
        <dbReference type="Proteomes" id="UP000719942"/>
    </source>
</evidence>
<evidence type="ECO:0000259" key="6">
    <source>
        <dbReference type="PROSITE" id="PS51350"/>
    </source>
</evidence>
<dbReference type="InterPro" id="IPR000032">
    <property type="entry name" value="HPr-like"/>
</dbReference>
<proteinExistence type="predicted"/>
<dbReference type="PANTHER" id="PTHR33705:SF2">
    <property type="entry name" value="PHOSPHOCARRIER PROTEIN NPR"/>
    <property type="match status" value="1"/>
</dbReference>
<evidence type="ECO:0000256" key="3">
    <source>
        <dbReference type="ARBA" id="ARBA00020422"/>
    </source>
</evidence>
<keyword evidence="5" id="KW-0598">Phosphotransferase system</keyword>
<reference evidence="7 8" key="1">
    <citation type="submission" date="2021-03" db="EMBL/GenBank/DDBJ databases">
        <title>Caproiciproducens sp. nov. isolated from feces of cow.</title>
        <authorList>
            <person name="Choi J.-Y."/>
        </authorList>
    </citation>
    <scope>NUCLEOTIDE SEQUENCE [LARGE SCALE GENOMIC DNA]</scope>
    <source>
        <strain evidence="7 8">AGMB10547</strain>
    </source>
</reference>
<name>A0ABS7DN80_9FIRM</name>
<dbReference type="InterPro" id="IPR001020">
    <property type="entry name" value="PTS_HPr_His_P_site"/>
</dbReference>
<accession>A0ABS7DN80</accession>
<dbReference type="PROSITE" id="PS51350">
    <property type="entry name" value="PTS_HPR_DOM"/>
    <property type="match status" value="1"/>
</dbReference>
<evidence type="ECO:0000256" key="1">
    <source>
        <dbReference type="ARBA" id="ARBA00003681"/>
    </source>
</evidence>
<evidence type="ECO:0000313" key="7">
    <source>
        <dbReference type="EMBL" id="MBW7572678.1"/>
    </source>
</evidence>
<dbReference type="PRINTS" id="PR00107">
    <property type="entry name" value="PHOSPHOCPHPR"/>
</dbReference>
<keyword evidence="4" id="KW-0963">Cytoplasm</keyword>
<organism evidence="7 8">
    <name type="scientific">Caproiciproducens faecalis</name>
    <dbReference type="NCBI Taxonomy" id="2820301"/>
    <lineage>
        <taxon>Bacteria</taxon>
        <taxon>Bacillati</taxon>
        <taxon>Bacillota</taxon>
        <taxon>Clostridia</taxon>
        <taxon>Eubacteriales</taxon>
        <taxon>Acutalibacteraceae</taxon>
        <taxon>Caproiciproducens</taxon>
    </lineage>
</organism>
<dbReference type="Gene3D" id="3.30.1340.10">
    <property type="entry name" value="HPr-like"/>
    <property type="match status" value="1"/>
</dbReference>
<dbReference type="PROSITE" id="PS00369">
    <property type="entry name" value="PTS_HPR_HIS"/>
    <property type="match status" value="1"/>
</dbReference>
<comment type="subcellular location">
    <subcellularLocation>
        <location evidence="2">Cytoplasm</location>
    </subcellularLocation>
</comment>
<evidence type="ECO:0000256" key="2">
    <source>
        <dbReference type="ARBA" id="ARBA00004496"/>
    </source>
</evidence>
<evidence type="ECO:0000256" key="5">
    <source>
        <dbReference type="ARBA" id="ARBA00022683"/>
    </source>
</evidence>
<dbReference type="Pfam" id="PF00381">
    <property type="entry name" value="PTS-HPr"/>
    <property type="match status" value="1"/>
</dbReference>
<dbReference type="Proteomes" id="UP000719942">
    <property type="component" value="Unassembled WGS sequence"/>
</dbReference>
<dbReference type="RefSeq" id="WP_219965067.1">
    <property type="nucleotide sequence ID" value="NZ_JAGFNZ010000002.1"/>
</dbReference>
<keyword evidence="8" id="KW-1185">Reference proteome</keyword>
<gene>
    <name evidence="7" type="ORF">J5W02_07605</name>
</gene>
<comment type="function">
    <text evidence="1">General (non sugar-specific) component of the phosphoenolpyruvate-dependent sugar phosphotransferase system (sugar PTS). This major carbohydrate active-transport system catalyzes the phosphorylation of incoming sugar substrates concomitantly with their translocation across the cell membrane. The phosphoryl group from phosphoenolpyruvate (PEP) is transferred to the phosphoryl carrier protein HPr by enzyme I. Phospho-HPr then transfers it to the PTS EIIA domain.</text>
</comment>
<dbReference type="SUPFAM" id="SSF55594">
    <property type="entry name" value="HPr-like"/>
    <property type="match status" value="1"/>
</dbReference>
<comment type="caution">
    <text evidence="7">The sequence shown here is derived from an EMBL/GenBank/DDBJ whole genome shotgun (WGS) entry which is preliminary data.</text>
</comment>